<dbReference type="Pfam" id="PF09793">
    <property type="entry name" value="AD"/>
    <property type="match status" value="1"/>
</dbReference>
<comment type="caution">
    <text evidence="2">The sequence shown here is derived from an EMBL/GenBank/DDBJ whole genome shotgun (WGS) entry which is preliminary data.</text>
</comment>
<dbReference type="InterPro" id="IPR019181">
    <property type="entry name" value="LSM12_ABD"/>
</dbReference>
<evidence type="ECO:0000313" key="3">
    <source>
        <dbReference type="Proteomes" id="UP001165060"/>
    </source>
</evidence>
<dbReference type="Proteomes" id="UP001165060">
    <property type="component" value="Unassembled WGS sequence"/>
</dbReference>
<dbReference type="InterPro" id="IPR047574">
    <property type="entry name" value="AD"/>
</dbReference>
<dbReference type="EMBL" id="BRYB01000223">
    <property type="protein sequence ID" value="GMI25612.1"/>
    <property type="molecule type" value="Genomic_DNA"/>
</dbReference>
<gene>
    <name evidence="2" type="ORF">TeGR_g4381</name>
</gene>
<evidence type="ECO:0000313" key="2">
    <source>
        <dbReference type="EMBL" id="GMI25612.1"/>
    </source>
</evidence>
<feature type="domain" description="AD" evidence="1">
    <location>
        <begin position="125"/>
        <end position="240"/>
    </location>
</feature>
<dbReference type="PROSITE" id="PS52001">
    <property type="entry name" value="AD"/>
    <property type="match status" value="1"/>
</dbReference>
<dbReference type="InterPro" id="IPR039683">
    <property type="entry name" value="Lsm12-like"/>
</dbReference>
<accession>A0ABQ6MG21</accession>
<sequence>MAAPSDPTLQPLHLLYPVGAPAIIVYPPALSSPPYPGSIYATDAVSNSVTLTSPLGHTVLAVSGRTLHLARVSSKFVRAGGGPLDASKVRAAQVTLLVDLRGVERDGKGVPDEKGLVGNFPEALRGMTLKSLEERERHQRKVSFDRIRECNPSATKEGQACFVRLLKACGDVRWTSKDLLGKSAGKRVNILIDESILVLPPYDPGSAHVVGGERMDEVEREKKEENLGRVQKIVAAVEGA</sequence>
<reference evidence="2 3" key="1">
    <citation type="journal article" date="2023" name="Commun. Biol.">
        <title>Genome analysis of Parmales, the sister group of diatoms, reveals the evolutionary specialization of diatoms from phago-mixotrophs to photoautotrophs.</title>
        <authorList>
            <person name="Ban H."/>
            <person name="Sato S."/>
            <person name="Yoshikawa S."/>
            <person name="Yamada K."/>
            <person name="Nakamura Y."/>
            <person name="Ichinomiya M."/>
            <person name="Sato N."/>
            <person name="Blanc-Mathieu R."/>
            <person name="Endo H."/>
            <person name="Kuwata A."/>
            <person name="Ogata H."/>
        </authorList>
    </citation>
    <scope>NUCLEOTIDE SEQUENCE [LARGE SCALE GENOMIC DNA]</scope>
</reference>
<dbReference type="PANTHER" id="PTHR13542">
    <property type="entry name" value="LSM12 HOMOLOG"/>
    <property type="match status" value="1"/>
</dbReference>
<proteinExistence type="predicted"/>
<name>A0ABQ6MG21_9STRA</name>
<keyword evidence="3" id="KW-1185">Reference proteome</keyword>
<protein>
    <recommendedName>
        <fullName evidence="1">AD domain-containing protein</fullName>
    </recommendedName>
</protein>
<organism evidence="2 3">
    <name type="scientific">Tetraparma gracilis</name>
    <dbReference type="NCBI Taxonomy" id="2962635"/>
    <lineage>
        <taxon>Eukaryota</taxon>
        <taxon>Sar</taxon>
        <taxon>Stramenopiles</taxon>
        <taxon>Ochrophyta</taxon>
        <taxon>Bolidophyceae</taxon>
        <taxon>Parmales</taxon>
        <taxon>Triparmaceae</taxon>
        <taxon>Tetraparma</taxon>
    </lineage>
</organism>
<evidence type="ECO:0000259" key="1">
    <source>
        <dbReference type="PROSITE" id="PS52001"/>
    </source>
</evidence>